<dbReference type="PaxDb" id="35128-Thaps261629"/>
<feature type="non-terminal residue" evidence="2">
    <location>
        <position position="52"/>
    </location>
</feature>
<dbReference type="Pfam" id="PF00112">
    <property type="entry name" value="Peptidase_C1"/>
    <property type="match status" value="1"/>
</dbReference>
<evidence type="ECO:0000313" key="2">
    <source>
        <dbReference type="EMBL" id="EED94084.1"/>
    </source>
</evidence>
<feature type="non-terminal residue" evidence="2">
    <location>
        <position position="1"/>
    </location>
</feature>
<dbReference type="Proteomes" id="UP000001449">
    <property type="component" value="Chromosome 3"/>
</dbReference>
<dbReference type="EMBL" id="CM000640">
    <property type="protein sequence ID" value="EED94084.1"/>
    <property type="molecule type" value="Genomic_DNA"/>
</dbReference>
<dbReference type="AlphaFoldDB" id="B8BWS5"/>
<feature type="domain" description="Peptidase C1A papain C-terminal" evidence="1">
    <location>
        <begin position="2"/>
        <end position="51"/>
    </location>
</feature>
<keyword evidence="3" id="KW-1185">Reference proteome</keyword>
<reference evidence="2 3" key="2">
    <citation type="journal article" date="2008" name="Nature">
        <title>The Phaeodactylum genome reveals the evolutionary history of diatom genomes.</title>
        <authorList>
            <person name="Bowler C."/>
            <person name="Allen A.E."/>
            <person name="Badger J.H."/>
            <person name="Grimwood J."/>
            <person name="Jabbari K."/>
            <person name="Kuo A."/>
            <person name="Maheswari U."/>
            <person name="Martens C."/>
            <person name="Maumus F."/>
            <person name="Otillar R.P."/>
            <person name="Rayko E."/>
            <person name="Salamov A."/>
            <person name="Vandepoele K."/>
            <person name="Beszteri B."/>
            <person name="Gruber A."/>
            <person name="Heijde M."/>
            <person name="Katinka M."/>
            <person name="Mock T."/>
            <person name="Valentin K."/>
            <person name="Verret F."/>
            <person name="Berges J.A."/>
            <person name="Brownlee C."/>
            <person name="Cadoret J.P."/>
            <person name="Chiovitti A."/>
            <person name="Choi C.J."/>
            <person name="Coesel S."/>
            <person name="De Martino A."/>
            <person name="Detter J.C."/>
            <person name="Durkin C."/>
            <person name="Falciatore A."/>
            <person name="Fournet J."/>
            <person name="Haruta M."/>
            <person name="Huysman M.J."/>
            <person name="Jenkins B.D."/>
            <person name="Jiroutova K."/>
            <person name="Jorgensen R.E."/>
            <person name="Joubert Y."/>
            <person name="Kaplan A."/>
            <person name="Kroger N."/>
            <person name="Kroth P.G."/>
            <person name="La Roche J."/>
            <person name="Lindquist E."/>
            <person name="Lommer M."/>
            <person name="Martin-Jezequel V."/>
            <person name="Lopez P.J."/>
            <person name="Lucas S."/>
            <person name="Mangogna M."/>
            <person name="McGinnis K."/>
            <person name="Medlin L.K."/>
            <person name="Montsant A."/>
            <person name="Oudot-Le Secq M.P."/>
            <person name="Napoli C."/>
            <person name="Obornik M."/>
            <person name="Parker M.S."/>
            <person name="Petit J.L."/>
            <person name="Porcel B.M."/>
            <person name="Poulsen N."/>
            <person name="Robison M."/>
            <person name="Rychlewski L."/>
            <person name="Rynearson T.A."/>
            <person name="Schmutz J."/>
            <person name="Shapiro H."/>
            <person name="Siaut M."/>
            <person name="Stanley M."/>
            <person name="Sussman M.R."/>
            <person name="Taylor A.R."/>
            <person name="Vardi A."/>
            <person name="von Dassow P."/>
            <person name="Vyverman W."/>
            <person name="Willis A."/>
            <person name="Wyrwicz L.S."/>
            <person name="Rokhsar D.S."/>
            <person name="Weissenbach J."/>
            <person name="Armbrust E.V."/>
            <person name="Green B.R."/>
            <person name="Van de Peer Y."/>
            <person name="Grigoriev I.V."/>
        </authorList>
    </citation>
    <scope>NUCLEOTIDE SEQUENCE [LARGE SCALE GENOMIC DNA]</scope>
    <source>
        <strain evidence="2 3">CCMP1335</strain>
    </source>
</reference>
<evidence type="ECO:0000259" key="1">
    <source>
        <dbReference type="Pfam" id="PF00112"/>
    </source>
</evidence>
<dbReference type="HOGENOM" id="CLU_3093898_0_0_1"/>
<sequence length="52" mass="5642">IGPVAIVVSTGGWAIYESGIMGELSTEEEHAVLLVGYDETSGEDYYLIRTSY</sequence>
<organism evidence="2 3">
    <name type="scientific">Thalassiosira pseudonana</name>
    <name type="common">Marine diatom</name>
    <name type="synonym">Cyclotella nana</name>
    <dbReference type="NCBI Taxonomy" id="35128"/>
    <lineage>
        <taxon>Eukaryota</taxon>
        <taxon>Sar</taxon>
        <taxon>Stramenopiles</taxon>
        <taxon>Ochrophyta</taxon>
        <taxon>Bacillariophyta</taxon>
        <taxon>Coscinodiscophyceae</taxon>
        <taxon>Thalassiosirophycidae</taxon>
        <taxon>Thalassiosirales</taxon>
        <taxon>Thalassiosiraceae</taxon>
        <taxon>Thalassiosira</taxon>
    </lineage>
</organism>
<dbReference type="RefSeq" id="XP_002288648.1">
    <property type="nucleotide sequence ID" value="XM_002288612.1"/>
</dbReference>
<protein>
    <recommendedName>
        <fullName evidence="1">Peptidase C1A papain C-terminal domain-containing protein</fullName>
    </recommendedName>
</protein>
<reference evidence="2 3" key="1">
    <citation type="journal article" date="2004" name="Science">
        <title>The genome of the diatom Thalassiosira pseudonana: ecology, evolution, and metabolism.</title>
        <authorList>
            <person name="Armbrust E.V."/>
            <person name="Berges J.A."/>
            <person name="Bowler C."/>
            <person name="Green B.R."/>
            <person name="Martinez D."/>
            <person name="Putnam N.H."/>
            <person name="Zhou S."/>
            <person name="Allen A.E."/>
            <person name="Apt K.E."/>
            <person name="Bechner M."/>
            <person name="Brzezinski M.A."/>
            <person name="Chaal B.K."/>
            <person name="Chiovitti A."/>
            <person name="Davis A.K."/>
            <person name="Demarest M.S."/>
            <person name="Detter J.C."/>
            <person name="Glavina T."/>
            <person name="Goodstein D."/>
            <person name="Hadi M.Z."/>
            <person name="Hellsten U."/>
            <person name="Hildebrand M."/>
            <person name="Jenkins B.D."/>
            <person name="Jurka J."/>
            <person name="Kapitonov V.V."/>
            <person name="Kroger N."/>
            <person name="Lau W.W."/>
            <person name="Lane T.W."/>
            <person name="Larimer F.W."/>
            <person name="Lippmeier J.C."/>
            <person name="Lucas S."/>
            <person name="Medina M."/>
            <person name="Montsant A."/>
            <person name="Obornik M."/>
            <person name="Parker M.S."/>
            <person name="Palenik B."/>
            <person name="Pazour G.J."/>
            <person name="Richardson P.M."/>
            <person name="Rynearson T.A."/>
            <person name="Saito M.A."/>
            <person name="Schwartz D.C."/>
            <person name="Thamatrakoln K."/>
            <person name="Valentin K."/>
            <person name="Vardi A."/>
            <person name="Wilkerson F.P."/>
            <person name="Rokhsar D.S."/>
        </authorList>
    </citation>
    <scope>NUCLEOTIDE SEQUENCE [LARGE SCALE GENOMIC DNA]</scope>
    <source>
        <strain evidence="2 3">CCMP1335</strain>
    </source>
</reference>
<dbReference type="GO" id="GO:0008234">
    <property type="term" value="F:cysteine-type peptidase activity"/>
    <property type="evidence" value="ECO:0007669"/>
    <property type="project" value="InterPro"/>
</dbReference>
<proteinExistence type="predicted"/>
<accession>B8BWS5</accession>
<dbReference type="GeneID" id="7442440"/>
<dbReference type="Gene3D" id="3.90.70.10">
    <property type="entry name" value="Cysteine proteinases"/>
    <property type="match status" value="1"/>
</dbReference>
<dbReference type="KEGG" id="tps:THAPSDRAFT_261629"/>
<gene>
    <name evidence="2" type="ORF">THAPSDRAFT_261629</name>
</gene>
<dbReference type="GO" id="GO:0006508">
    <property type="term" value="P:proteolysis"/>
    <property type="evidence" value="ECO:0007669"/>
    <property type="project" value="InterPro"/>
</dbReference>
<evidence type="ECO:0000313" key="3">
    <source>
        <dbReference type="Proteomes" id="UP000001449"/>
    </source>
</evidence>
<dbReference type="InParanoid" id="B8BWS5"/>
<name>B8BWS5_THAPS</name>
<dbReference type="InterPro" id="IPR000668">
    <property type="entry name" value="Peptidase_C1A_C"/>
</dbReference>
<dbReference type="SUPFAM" id="SSF54001">
    <property type="entry name" value="Cysteine proteinases"/>
    <property type="match status" value="1"/>
</dbReference>
<dbReference type="InterPro" id="IPR038765">
    <property type="entry name" value="Papain-like_cys_pep_sf"/>
</dbReference>